<keyword evidence="2" id="KW-1185">Reference proteome</keyword>
<accession>A0ACB0XT94</accession>
<evidence type="ECO:0000313" key="2">
    <source>
        <dbReference type="Proteomes" id="UP001497535"/>
    </source>
</evidence>
<organism evidence="1 2">
    <name type="scientific">Meloidogyne enterolobii</name>
    <name type="common">Root-knot nematode worm</name>
    <name type="synonym">Meloidogyne mayaguensis</name>
    <dbReference type="NCBI Taxonomy" id="390850"/>
    <lineage>
        <taxon>Eukaryota</taxon>
        <taxon>Metazoa</taxon>
        <taxon>Ecdysozoa</taxon>
        <taxon>Nematoda</taxon>
        <taxon>Chromadorea</taxon>
        <taxon>Rhabditida</taxon>
        <taxon>Tylenchina</taxon>
        <taxon>Tylenchomorpha</taxon>
        <taxon>Tylenchoidea</taxon>
        <taxon>Meloidogynidae</taxon>
        <taxon>Meloidogyninae</taxon>
        <taxon>Meloidogyne</taxon>
    </lineage>
</organism>
<gene>
    <name evidence="1" type="ORF">MENTE1834_LOCUS3311</name>
</gene>
<dbReference type="EMBL" id="CAVMJV010000002">
    <property type="protein sequence ID" value="CAK5016437.1"/>
    <property type="molecule type" value="Genomic_DNA"/>
</dbReference>
<name>A0ACB0XT94_MELEN</name>
<dbReference type="Proteomes" id="UP001497535">
    <property type="component" value="Unassembled WGS sequence"/>
</dbReference>
<comment type="caution">
    <text evidence="1">The sequence shown here is derived from an EMBL/GenBank/DDBJ whole genome shotgun (WGS) entry which is preliminary data.</text>
</comment>
<proteinExistence type="predicted"/>
<protein>
    <submittedName>
        <fullName evidence="1">Uncharacterized protein</fullName>
    </submittedName>
</protein>
<sequence length="60" mass="6882">MNDFYDDGLVIYFLFVVLSLVEVLSNPLYLLQLSSNKNLPFGVLPPFLYVVFVLFSDHVP</sequence>
<evidence type="ECO:0000313" key="1">
    <source>
        <dbReference type="EMBL" id="CAK5016437.1"/>
    </source>
</evidence>
<reference evidence="1" key="1">
    <citation type="submission" date="2023-11" db="EMBL/GenBank/DDBJ databases">
        <authorList>
            <person name="Poullet M."/>
        </authorList>
    </citation>
    <scope>NUCLEOTIDE SEQUENCE</scope>
    <source>
        <strain evidence="1">E1834</strain>
    </source>
</reference>